<protein>
    <submittedName>
        <fullName evidence="9">ABC transporter permease</fullName>
    </submittedName>
</protein>
<evidence type="ECO:0000256" key="3">
    <source>
        <dbReference type="ARBA" id="ARBA00022692"/>
    </source>
</evidence>
<accession>A0A974WKP7</accession>
<dbReference type="PANTHER" id="PTHR30572:SF18">
    <property type="entry name" value="ABC-TYPE MACROLIDE FAMILY EXPORT SYSTEM PERMEASE COMPONENT 2"/>
    <property type="match status" value="1"/>
</dbReference>
<evidence type="ECO:0000256" key="4">
    <source>
        <dbReference type="ARBA" id="ARBA00022989"/>
    </source>
</evidence>
<dbReference type="Pfam" id="PF02687">
    <property type="entry name" value="FtsX"/>
    <property type="match status" value="2"/>
</dbReference>
<dbReference type="GO" id="GO:0022857">
    <property type="term" value="F:transmembrane transporter activity"/>
    <property type="evidence" value="ECO:0007669"/>
    <property type="project" value="TreeGrafter"/>
</dbReference>
<keyword evidence="10" id="KW-1185">Reference proteome</keyword>
<dbReference type="GO" id="GO:0005886">
    <property type="term" value="C:plasma membrane"/>
    <property type="evidence" value="ECO:0007669"/>
    <property type="project" value="UniProtKB-SubCell"/>
</dbReference>
<feature type="domain" description="ABC3 transporter permease C-terminal" evidence="7">
    <location>
        <begin position="293"/>
        <end position="408"/>
    </location>
</feature>
<organism evidence="9 10">
    <name type="scientific">Fulvivirga lutea</name>
    <dbReference type="NCBI Taxonomy" id="2810512"/>
    <lineage>
        <taxon>Bacteria</taxon>
        <taxon>Pseudomonadati</taxon>
        <taxon>Bacteroidota</taxon>
        <taxon>Cytophagia</taxon>
        <taxon>Cytophagales</taxon>
        <taxon>Fulvivirgaceae</taxon>
        <taxon>Fulvivirga</taxon>
    </lineage>
</organism>
<feature type="domain" description="MacB-like periplasmic core" evidence="8">
    <location>
        <begin position="434"/>
        <end position="640"/>
    </location>
</feature>
<evidence type="ECO:0000256" key="2">
    <source>
        <dbReference type="ARBA" id="ARBA00022475"/>
    </source>
</evidence>
<evidence type="ECO:0000259" key="8">
    <source>
        <dbReference type="Pfam" id="PF12704"/>
    </source>
</evidence>
<evidence type="ECO:0000256" key="1">
    <source>
        <dbReference type="ARBA" id="ARBA00004651"/>
    </source>
</evidence>
<evidence type="ECO:0000259" key="7">
    <source>
        <dbReference type="Pfam" id="PF02687"/>
    </source>
</evidence>
<comment type="subcellular location">
    <subcellularLocation>
        <location evidence="1">Cell membrane</location>
        <topology evidence="1">Multi-pass membrane protein</topology>
    </subcellularLocation>
</comment>
<feature type="transmembrane region" description="Helical" evidence="6">
    <location>
        <begin position="673"/>
        <end position="697"/>
    </location>
</feature>
<dbReference type="KEGG" id="fuv:JR347_07800"/>
<keyword evidence="3 6" id="KW-0812">Transmembrane</keyword>
<feature type="domain" description="ABC3 transporter permease C-terminal" evidence="7">
    <location>
        <begin position="677"/>
        <end position="785"/>
    </location>
</feature>
<feature type="transmembrane region" description="Helical" evidence="6">
    <location>
        <begin position="20"/>
        <end position="41"/>
    </location>
</feature>
<dbReference type="PANTHER" id="PTHR30572">
    <property type="entry name" value="MEMBRANE COMPONENT OF TRANSPORTER-RELATED"/>
    <property type="match status" value="1"/>
</dbReference>
<keyword evidence="4 6" id="KW-1133">Transmembrane helix</keyword>
<dbReference type="RefSeq" id="WP_205723491.1">
    <property type="nucleotide sequence ID" value="NZ_CP070608.1"/>
</dbReference>
<dbReference type="InterPro" id="IPR025857">
    <property type="entry name" value="MacB_PCD"/>
</dbReference>
<feature type="transmembrane region" description="Helical" evidence="6">
    <location>
        <begin position="288"/>
        <end position="309"/>
    </location>
</feature>
<feature type="transmembrane region" description="Helical" evidence="6">
    <location>
        <begin position="381"/>
        <end position="401"/>
    </location>
</feature>
<proteinExistence type="predicted"/>
<keyword evidence="2" id="KW-1003">Cell membrane</keyword>
<feature type="domain" description="MacB-like periplasmic core" evidence="8">
    <location>
        <begin position="21"/>
        <end position="241"/>
    </location>
</feature>
<dbReference type="Pfam" id="PF12704">
    <property type="entry name" value="MacB_PCD"/>
    <property type="match status" value="2"/>
</dbReference>
<dbReference type="PROSITE" id="PS51257">
    <property type="entry name" value="PROKAR_LIPOPROTEIN"/>
    <property type="match status" value="1"/>
</dbReference>
<dbReference type="AlphaFoldDB" id="A0A974WKP7"/>
<keyword evidence="5 6" id="KW-0472">Membrane</keyword>
<feature type="transmembrane region" description="Helical" evidence="6">
    <location>
        <begin position="717"/>
        <end position="741"/>
    </location>
</feature>
<name>A0A974WKP7_9BACT</name>
<feature type="transmembrane region" description="Helical" evidence="6">
    <location>
        <begin position="761"/>
        <end position="782"/>
    </location>
</feature>
<dbReference type="EMBL" id="CP070608">
    <property type="protein sequence ID" value="QSE98977.1"/>
    <property type="molecule type" value="Genomic_DNA"/>
</dbReference>
<evidence type="ECO:0000313" key="10">
    <source>
        <dbReference type="Proteomes" id="UP000662783"/>
    </source>
</evidence>
<feature type="transmembrane region" description="Helical" evidence="6">
    <location>
        <begin position="334"/>
        <end position="361"/>
    </location>
</feature>
<evidence type="ECO:0000256" key="6">
    <source>
        <dbReference type="SAM" id="Phobius"/>
    </source>
</evidence>
<evidence type="ECO:0000256" key="5">
    <source>
        <dbReference type="ARBA" id="ARBA00023136"/>
    </source>
</evidence>
<evidence type="ECO:0000313" key="9">
    <source>
        <dbReference type="EMBL" id="QSE98977.1"/>
    </source>
</evidence>
<dbReference type="InterPro" id="IPR003838">
    <property type="entry name" value="ABC3_permease_C"/>
</dbReference>
<feature type="transmembrane region" description="Helical" evidence="6">
    <location>
        <begin position="422"/>
        <end position="446"/>
    </location>
</feature>
<reference evidence="9" key="1">
    <citation type="submission" date="2021-02" db="EMBL/GenBank/DDBJ databases">
        <title>Fulvivirga sp. S481 isolated from sea water.</title>
        <authorList>
            <person name="Bae S.S."/>
            <person name="Baek K."/>
        </authorList>
    </citation>
    <scope>NUCLEOTIDE SEQUENCE</scope>
    <source>
        <strain evidence="9">S481</strain>
    </source>
</reference>
<gene>
    <name evidence="9" type="ORF">JR347_07800</name>
</gene>
<dbReference type="InterPro" id="IPR050250">
    <property type="entry name" value="Macrolide_Exporter_MacB"/>
</dbReference>
<sequence>MFKNNFKVALRNLQRSKAYAFINIIGLTIGLTGACLLSMHIKNELSFDKFHSKSDRIARIVEEQTTQNNSRLIGRTSYLTGPELLNEFDRIEEQTRILQPFGHLDIIWNGERISERKWILVDSTFFHVFDFHLLEGDRRTALDKPNSAILTQSSAQKYYGNESPVGKIIEFSGMEPMLVTGVLEDAPYNSHLQFDVMITMNSAIQNFPWWERLTTSPQSLVASTYFVFDQPESIQDVASRLGEWASENRDQEYNETRKLMLQPMEEAYLSTDNVEFAFCTVSGSKENLYLFGALAIFLIVIACINYINLATSKSMERAKEIGIRKVSGAYRNQLIAQFLTESVAISLISFFLSLLCIDLVLPIFSEITESTIITAFTIENLLLLGGLTLFIGLFSGIYPAIHLSRLQPAASLKSSNSQVGGAGLRKVLVITQFTLSIFMIVATVVVTNQMQFLKNKDLGFDEDRMLVIDINNGNVRNSFEAMKNEFSKINGVTHVASSSRVPGEWKNIREVMVRNAENDSSTCFFMGFDEAMMATYDLNLLEGRNFSGNLAEDSSTVILNQRAAKILGDLSIGDELRFPEADYPIKVIGIVEDFNFQSLHNEIGPLVIGHWFNTVAVIDYFSLKINKGASLQQVVADAKKVHEQFDDTTPMEFHFLDEQIDQFYRTEQKAQSIFSIGAGLTMIIACMGLFGLASFVVQKRTKEIGIRKILGASEVNLMIILSATFTKQVLVSLIIAIPLSFYVMDQWLNNFAYRKEINMSYFLIAGLLAVSIALITVSYRVIKAALLNPVDTLRNE</sequence>
<dbReference type="Proteomes" id="UP000662783">
    <property type="component" value="Chromosome"/>
</dbReference>